<dbReference type="GO" id="GO:0106430">
    <property type="term" value="F:dihydroorotate dehydrogenase (quinone) activity"/>
    <property type="evidence" value="ECO:0007669"/>
    <property type="project" value="UniProtKB-EC"/>
</dbReference>
<comment type="similarity">
    <text evidence="3 11">Belongs to the dihydroorotate dehydrogenase family. Type 2 subfamily.</text>
</comment>
<dbReference type="InterPro" id="IPR001295">
    <property type="entry name" value="Dihydroorotate_DH_CS"/>
</dbReference>
<dbReference type="Proteomes" id="UP000095023">
    <property type="component" value="Unassembled WGS sequence"/>
</dbReference>
<evidence type="ECO:0000256" key="5">
    <source>
        <dbReference type="ARBA" id="ARBA00017599"/>
    </source>
</evidence>
<evidence type="ECO:0000256" key="8">
    <source>
        <dbReference type="ARBA" id="ARBA00023002"/>
    </source>
</evidence>
<dbReference type="InterPro" id="IPR013785">
    <property type="entry name" value="Aldolase_TIM"/>
</dbReference>
<reference evidence="14" key="1">
    <citation type="submission" date="2016-02" db="EMBL/GenBank/DDBJ databases">
        <title>Comparative genomics of biotechnologically important yeasts.</title>
        <authorList>
            <consortium name="DOE Joint Genome Institute"/>
            <person name="Riley R."/>
            <person name="Haridas S."/>
            <person name="Wolfe K.H."/>
            <person name="Lopes M.R."/>
            <person name="Hittinger C.T."/>
            <person name="Goker M."/>
            <person name="Salamov A."/>
            <person name="Wisecaver J."/>
            <person name="Long T.M."/>
            <person name="Aerts A.L."/>
            <person name="Barry K."/>
            <person name="Choi C."/>
            <person name="Clum A."/>
            <person name="Coughlan A.Y."/>
            <person name="Deshpande S."/>
            <person name="Douglass A.P."/>
            <person name="Hanson S.J."/>
            <person name="Klenk H.-P."/>
            <person name="Labutti K."/>
            <person name="Lapidus A."/>
            <person name="Lindquist E."/>
            <person name="Lipzen A."/>
            <person name="Meier-Kolthoff J.P."/>
            <person name="Ohm R.A."/>
            <person name="Otillar R.P."/>
            <person name="Pangilinan J."/>
            <person name="Peng Y."/>
            <person name="Rokas A."/>
            <person name="Rosa C.A."/>
            <person name="Scheuner C."/>
            <person name="Sibirny A.A."/>
            <person name="Slot J.C."/>
            <person name="Stielow J.B."/>
            <person name="Sun H."/>
            <person name="Kurtzman C.P."/>
            <person name="Blackwell M."/>
            <person name="Jeffries T.W."/>
            <person name="Grigoriev I.V."/>
        </authorList>
    </citation>
    <scope>NUCLEOTIDE SEQUENCE [LARGE SCALE GENOMIC DNA]</scope>
    <source>
        <strain evidence="14">NRRL Y-17796</strain>
    </source>
</reference>
<keyword evidence="6 11" id="KW-0285">Flavoprotein</keyword>
<comment type="pathway">
    <text evidence="2 11">Pyrimidine metabolism; UMP biosynthesis via de novo pathway; orotate from (S)-dihydroorotate (quinone route): step 1/1.</text>
</comment>
<evidence type="ECO:0000256" key="1">
    <source>
        <dbReference type="ARBA" id="ARBA00004370"/>
    </source>
</evidence>
<dbReference type="Gene3D" id="3.20.20.70">
    <property type="entry name" value="Aldolase class I"/>
    <property type="match status" value="1"/>
</dbReference>
<evidence type="ECO:0000256" key="3">
    <source>
        <dbReference type="ARBA" id="ARBA00005359"/>
    </source>
</evidence>
<keyword evidence="9 11" id="KW-0472">Membrane</keyword>
<evidence type="ECO:0000256" key="2">
    <source>
        <dbReference type="ARBA" id="ARBA00005161"/>
    </source>
</evidence>
<dbReference type="OrthoDB" id="14784at2759"/>
<keyword evidence="11" id="KW-0999">Mitochondrion inner membrane</keyword>
<gene>
    <name evidence="13" type="ORF">CANCADRAFT_57589</name>
</gene>
<dbReference type="AlphaFoldDB" id="A0A1E4THX2"/>
<dbReference type="NCBIfam" id="NF003645">
    <property type="entry name" value="PRK05286.1-2"/>
    <property type="match status" value="1"/>
</dbReference>
<evidence type="ECO:0000256" key="9">
    <source>
        <dbReference type="ARBA" id="ARBA00023136"/>
    </source>
</evidence>
<feature type="transmembrane region" description="Helical" evidence="11">
    <location>
        <begin position="39"/>
        <end position="59"/>
    </location>
</feature>
<organism evidence="13 14">
    <name type="scientific">Tortispora caseinolytica NRRL Y-17796</name>
    <dbReference type="NCBI Taxonomy" id="767744"/>
    <lineage>
        <taxon>Eukaryota</taxon>
        <taxon>Fungi</taxon>
        <taxon>Dikarya</taxon>
        <taxon>Ascomycota</taxon>
        <taxon>Saccharomycotina</taxon>
        <taxon>Trigonopsidomycetes</taxon>
        <taxon>Trigonopsidales</taxon>
        <taxon>Trigonopsidaceae</taxon>
        <taxon>Tortispora</taxon>
    </lineage>
</organism>
<comment type="catalytic activity">
    <reaction evidence="10 11">
        <text>(S)-dihydroorotate + a quinone = orotate + a quinol</text>
        <dbReference type="Rhea" id="RHEA:30187"/>
        <dbReference type="ChEBI" id="CHEBI:24646"/>
        <dbReference type="ChEBI" id="CHEBI:30839"/>
        <dbReference type="ChEBI" id="CHEBI:30864"/>
        <dbReference type="ChEBI" id="CHEBI:132124"/>
        <dbReference type="EC" id="1.3.5.2"/>
    </reaction>
</comment>
<dbReference type="GO" id="GO:0044205">
    <property type="term" value="P:'de novo' UMP biosynthetic process"/>
    <property type="evidence" value="ECO:0007669"/>
    <property type="project" value="UniProtKB-UniPathway"/>
</dbReference>
<dbReference type="CDD" id="cd04738">
    <property type="entry name" value="DHOD_2_like"/>
    <property type="match status" value="1"/>
</dbReference>
<dbReference type="InterPro" id="IPR005719">
    <property type="entry name" value="Dihydroorotate_DH_2"/>
</dbReference>
<keyword evidence="7 11" id="KW-0288">FMN</keyword>
<dbReference type="PROSITE" id="PS00912">
    <property type="entry name" value="DHODEHASE_2"/>
    <property type="match status" value="1"/>
</dbReference>
<dbReference type="SUPFAM" id="SSF51395">
    <property type="entry name" value="FMN-linked oxidoreductases"/>
    <property type="match status" value="1"/>
</dbReference>
<dbReference type="EMBL" id="KV453842">
    <property type="protein sequence ID" value="ODV91307.1"/>
    <property type="molecule type" value="Genomic_DNA"/>
</dbReference>
<dbReference type="NCBIfam" id="NF003652">
    <property type="entry name" value="PRK05286.2-5"/>
    <property type="match status" value="1"/>
</dbReference>
<comment type="cofactor">
    <cofactor evidence="11">
        <name>FMN</name>
        <dbReference type="ChEBI" id="CHEBI:58210"/>
    </cofactor>
    <text evidence="11">Binds 1 FMN per subunit.</text>
</comment>
<comment type="subcellular location">
    <subcellularLocation>
        <location evidence="1">Membrane</location>
    </subcellularLocation>
    <subcellularLocation>
        <location evidence="11">Mitochondrion inner membrane</location>
        <topology evidence="11">Single-pass membrane protein</topology>
    </subcellularLocation>
</comment>
<dbReference type="InterPro" id="IPR050074">
    <property type="entry name" value="DHO_dehydrogenase"/>
</dbReference>
<evidence type="ECO:0000256" key="10">
    <source>
        <dbReference type="ARBA" id="ARBA00048639"/>
    </source>
</evidence>
<keyword evidence="11" id="KW-0496">Mitochondrion</keyword>
<dbReference type="GO" id="GO:0005743">
    <property type="term" value="C:mitochondrial inner membrane"/>
    <property type="evidence" value="ECO:0007669"/>
    <property type="project" value="UniProtKB-SubCell"/>
</dbReference>
<keyword evidence="14" id="KW-1185">Reference proteome</keyword>
<keyword evidence="11" id="KW-0812">Transmembrane</keyword>
<keyword evidence="8 11" id="KW-0560">Oxidoreductase</keyword>
<evidence type="ECO:0000313" key="14">
    <source>
        <dbReference type="Proteomes" id="UP000095023"/>
    </source>
</evidence>
<dbReference type="GO" id="GO:0006207">
    <property type="term" value="P:'de novo' pyrimidine nucleobase biosynthetic process"/>
    <property type="evidence" value="ECO:0007669"/>
    <property type="project" value="InterPro"/>
</dbReference>
<name>A0A1E4THX2_9ASCO</name>
<dbReference type="UniPathway" id="UPA00070">
    <property type="reaction ID" value="UER00946"/>
</dbReference>
<dbReference type="NCBIfam" id="TIGR01036">
    <property type="entry name" value="pyrD_sub2"/>
    <property type="match status" value="1"/>
</dbReference>
<evidence type="ECO:0000256" key="4">
    <source>
        <dbReference type="ARBA" id="ARBA00012791"/>
    </source>
</evidence>
<dbReference type="EC" id="1.3.5.2" evidence="4 11"/>
<evidence type="ECO:0000256" key="11">
    <source>
        <dbReference type="RuleBase" id="RU361255"/>
    </source>
</evidence>
<evidence type="ECO:0000259" key="12">
    <source>
        <dbReference type="Pfam" id="PF01180"/>
    </source>
</evidence>
<evidence type="ECO:0000256" key="7">
    <source>
        <dbReference type="ARBA" id="ARBA00022643"/>
    </source>
</evidence>
<accession>A0A1E4THX2</accession>
<dbReference type="Pfam" id="PF01180">
    <property type="entry name" value="DHO_dh"/>
    <property type="match status" value="1"/>
</dbReference>
<dbReference type="PROSITE" id="PS00911">
    <property type="entry name" value="DHODEHASE_1"/>
    <property type="match status" value="1"/>
</dbReference>
<dbReference type="PANTHER" id="PTHR48109">
    <property type="entry name" value="DIHYDROOROTATE DEHYDROGENASE (QUINONE), MITOCHONDRIAL-RELATED"/>
    <property type="match status" value="1"/>
</dbReference>
<dbReference type="PANTHER" id="PTHR48109:SF4">
    <property type="entry name" value="DIHYDROOROTATE DEHYDROGENASE (QUINONE), MITOCHONDRIAL"/>
    <property type="match status" value="1"/>
</dbReference>
<feature type="domain" description="Dihydroorotate dehydrogenase catalytic" evidence="12">
    <location>
        <begin position="106"/>
        <end position="415"/>
    </location>
</feature>
<sequence length="427" mass="46685">MLKQSRAGLRRFNGTFRHISATRKKSTYRRPIVPLRFRNGVIGALAVGGIVTFSVYYTYADAAFHRFVSSPLVRLLLDAECAHRFAIEALKYRITPWEHSAPPPNLEVKVFNSTLDSPVGLAAGFDKNGEAIDGLFDLGFSYVEIGSVTPEPQPGNPKPRVFRLPEDRAVINRYGFNSDGAVKVLVRLRQRLYGYYRTHSGIMPRNNSLRSNRLLAVNLGKNKTSTDEAADYVRGLLTLGPYADVVVINISSPNTPGLRDLQNESRLKALLDQVLEARSQLPFRIPLCVKIAPDLSIPEVESIAHVLRSAKVDGVIVANTTVARPATLRSEPDLKAETGGLSGPPLKEKTLSVLRVLRKNIGNDITIIGCGGISSGKDAIAYAKAGATFVQLYTSMIYGGAGTALKIRDEIAAELNGRKWMDIIGTE</sequence>
<protein>
    <recommendedName>
        <fullName evidence="5 11">Dihydroorotate dehydrogenase (quinone), mitochondrial</fullName>
        <shortName evidence="11">DHOdehase</shortName>
        <ecNumber evidence="4 11">1.3.5.2</ecNumber>
    </recommendedName>
</protein>
<dbReference type="InterPro" id="IPR005720">
    <property type="entry name" value="Dihydroorotate_DH_cat"/>
</dbReference>
<evidence type="ECO:0000313" key="13">
    <source>
        <dbReference type="EMBL" id="ODV91307.1"/>
    </source>
</evidence>
<proteinExistence type="inferred from homology"/>
<keyword evidence="11" id="KW-1133">Transmembrane helix</keyword>
<evidence type="ECO:0000256" key="6">
    <source>
        <dbReference type="ARBA" id="ARBA00022630"/>
    </source>
</evidence>